<dbReference type="Proteomes" id="UP001199916">
    <property type="component" value="Unassembled WGS sequence"/>
</dbReference>
<organism evidence="1 2">
    <name type="scientific">Paenibacillus profundus</name>
    <dbReference type="NCBI Taxonomy" id="1173085"/>
    <lineage>
        <taxon>Bacteria</taxon>
        <taxon>Bacillati</taxon>
        <taxon>Bacillota</taxon>
        <taxon>Bacilli</taxon>
        <taxon>Bacillales</taxon>
        <taxon>Paenibacillaceae</taxon>
        <taxon>Paenibacillus</taxon>
    </lineage>
</organism>
<evidence type="ECO:0000313" key="2">
    <source>
        <dbReference type="Proteomes" id="UP001199916"/>
    </source>
</evidence>
<keyword evidence="2" id="KW-1185">Reference proteome</keyword>
<evidence type="ECO:0008006" key="3">
    <source>
        <dbReference type="Google" id="ProtNLM"/>
    </source>
</evidence>
<gene>
    <name evidence="1" type="ORF">LQV63_12245</name>
</gene>
<reference evidence="1 2" key="1">
    <citation type="submission" date="2021-11" db="EMBL/GenBank/DDBJ databases">
        <title>Draft genome sequence of Paenibacillus profundus YoMME, a new Gram-positive bacteria with exoelectrogenic properties.</title>
        <authorList>
            <person name="Hubenova Y."/>
            <person name="Hubenova E."/>
            <person name="Manasiev Y."/>
            <person name="Peykov S."/>
            <person name="Mitov M."/>
        </authorList>
    </citation>
    <scope>NUCLEOTIDE SEQUENCE [LARGE SCALE GENOMIC DNA]</scope>
    <source>
        <strain evidence="1 2">YoMME</strain>
    </source>
</reference>
<name>A0ABS8YDJ5_9BACL</name>
<sequence length="125" mass="14106">MKISVNVKELREYFEGLAQIMRRVVKDPFNEDEQQASRLVQALRTAIREELWNDSAPPHSGHGGSVSPLKQPIERYVHRQVELTSFGGTIQGTITEVGEDYTEISEPDGTTVLVHLNQVISFQTQ</sequence>
<dbReference type="RefSeq" id="WP_019422033.1">
    <property type="nucleotide sequence ID" value="NZ_JAJNBZ010000007.1"/>
</dbReference>
<protein>
    <recommendedName>
        <fullName evidence="3">DUF2642 domain-containing protein</fullName>
    </recommendedName>
</protein>
<evidence type="ECO:0000313" key="1">
    <source>
        <dbReference type="EMBL" id="MCE5170081.1"/>
    </source>
</evidence>
<comment type="caution">
    <text evidence="1">The sequence shown here is derived from an EMBL/GenBank/DDBJ whole genome shotgun (WGS) entry which is preliminary data.</text>
</comment>
<dbReference type="EMBL" id="JAJNBZ010000007">
    <property type="protein sequence ID" value="MCE5170081.1"/>
    <property type="molecule type" value="Genomic_DNA"/>
</dbReference>
<accession>A0ABS8YDJ5</accession>
<proteinExistence type="predicted"/>